<evidence type="ECO:0000313" key="3">
    <source>
        <dbReference type="Proteomes" id="UP000485880"/>
    </source>
</evidence>
<name>A0A8B6M2Z0_METTU</name>
<evidence type="ECO:0000313" key="2">
    <source>
        <dbReference type="EMBL" id="VTZ49401.1"/>
    </source>
</evidence>
<feature type="transmembrane region" description="Helical" evidence="1">
    <location>
        <begin position="6"/>
        <end position="26"/>
    </location>
</feature>
<keyword evidence="1" id="KW-0812">Transmembrane</keyword>
<organism evidence="2 3">
    <name type="scientific">Methylocella tundrae</name>
    <dbReference type="NCBI Taxonomy" id="227605"/>
    <lineage>
        <taxon>Bacteria</taxon>
        <taxon>Pseudomonadati</taxon>
        <taxon>Pseudomonadota</taxon>
        <taxon>Alphaproteobacteria</taxon>
        <taxon>Hyphomicrobiales</taxon>
        <taxon>Beijerinckiaceae</taxon>
        <taxon>Methylocella</taxon>
    </lineage>
</organism>
<gene>
    <name evidence="2" type="ORF">MPC4_160051</name>
</gene>
<dbReference type="AlphaFoldDB" id="A0A8B6M2Z0"/>
<keyword evidence="1" id="KW-1133">Transmembrane helix</keyword>
<keyword evidence="1" id="KW-0472">Membrane</keyword>
<sequence length="50" mass="6238">MLLSRAKYYADTTVMLCLIYYIRYFICYRGKHELWKIYFLNRLHKLLSVI</sequence>
<reference evidence="2 3" key="1">
    <citation type="submission" date="2019-05" db="EMBL/GenBank/DDBJ databases">
        <authorList>
            <person name="Farhan Ul Haque M."/>
        </authorList>
    </citation>
    <scope>NUCLEOTIDE SEQUENCE [LARGE SCALE GENOMIC DNA]</scope>
    <source>
        <strain evidence="2">2</strain>
    </source>
</reference>
<keyword evidence="3" id="KW-1185">Reference proteome</keyword>
<dbReference type="EMBL" id="CABFMQ020000068">
    <property type="protein sequence ID" value="VTZ49401.1"/>
    <property type="molecule type" value="Genomic_DNA"/>
</dbReference>
<protein>
    <submittedName>
        <fullName evidence="2">Uncharacterized protein</fullName>
    </submittedName>
</protein>
<proteinExistence type="predicted"/>
<evidence type="ECO:0000256" key="1">
    <source>
        <dbReference type="SAM" id="Phobius"/>
    </source>
</evidence>
<comment type="caution">
    <text evidence="2">The sequence shown here is derived from an EMBL/GenBank/DDBJ whole genome shotgun (WGS) entry which is preliminary data.</text>
</comment>
<dbReference type="Proteomes" id="UP000485880">
    <property type="component" value="Unassembled WGS sequence"/>
</dbReference>
<accession>A0A8B6M2Z0</accession>